<name>A0A840RGN1_9NEIS</name>
<feature type="domain" description="Ice-binding protein C-terminal" evidence="2">
    <location>
        <begin position="177"/>
        <end position="201"/>
    </location>
</feature>
<dbReference type="Pfam" id="PF07589">
    <property type="entry name" value="PEP-CTERM"/>
    <property type="match status" value="1"/>
</dbReference>
<dbReference type="NCBIfam" id="TIGR02595">
    <property type="entry name" value="PEP_CTERM"/>
    <property type="match status" value="1"/>
</dbReference>
<keyword evidence="4" id="KW-1185">Reference proteome</keyword>
<gene>
    <name evidence="3" type="ORF">HNQ50_002216</name>
</gene>
<organism evidence="3 4">
    <name type="scientific">Silvimonas terrae</name>
    <dbReference type="NCBI Taxonomy" id="300266"/>
    <lineage>
        <taxon>Bacteria</taxon>
        <taxon>Pseudomonadati</taxon>
        <taxon>Pseudomonadota</taxon>
        <taxon>Betaproteobacteria</taxon>
        <taxon>Neisseriales</taxon>
        <taxon>Chitinibacteraceae</taxon>
        <taxon>Silvimonas</taxon>
    </lineage>
</organism>
<dbReference type="AlphaFoldDB" id="A0A840RGN1"/>
<feature type="chain" id="PRO_5032466011" description="Ice-binding protein C-terminal domain-containing protein" evidence="1">
    <location>
        <begin position="22"/>
        <end position="210"/>
    </location>
</feature>
<evidence type="ECO:0000313" key="3">
    <source>
        <dbReference type="EMBL" id="MBB5191486.1"/>
    </source>
</evidence>
<proteinExistence type="predicted"/>
<evidence type="ECO:0000313" key="4">
    <source>
        <dbReference type="Proteomes" id="UP000543030"/>
    </source>
</evidence>
<accession>A0A840RGN1</accession>
<sequence>MRMHLWTLGLATLLAAGTSAAQQFDFSFEINQSGLPNDGVLFQGHADGDLAGNLITNLSSIFITVTGELNGSPLTNAPGSYFANYTCCDATAAGAGLGTLSVDGSQNNFLFVSNWMGQPLSILWDPQSSSDPQYASFTAYVSSYYGTPSNATQWMGGLFPGWNKFDYSAWTLTTVPSVPEPETWALLGTGLILPAAARFRKRQPVTHLPA</sequence>
<keyword evidence="1" id="KW-0732">Signal</keyword>
<evidence type="ECO:0000256" key="1">
    <source>
        <dbReference type="SAM" id="SignalP"/>
    </source>
</evidence>
<feature type="signal peptide" evidence="1">
    <location>
        <begin position="1"/>
        <end position="21"/>
    </location>
</feature>
<evidence type="ECO:0000259" key="2">
    <source>
        <dbReference type="Pfam" id="PF07589"/>
    </source>
</evidence>
<dbReference type="RefSeq" id="WP_184100542.1">
    <property type="nucleotide sequence ID" value="NZ_JACHHN010000004.1"/>
</dbReference>
<dbReference type="Proteomes" id="UP000543030">
    <property type="component" value="Unassembled WGS sequence"/>
</dbReference>
<reference evidence="3 4" key="1">
    <citation type="submission" date="2020-08" db="EMBL/GenBank/DDBJ databases">
        <title>Genomic Encyclopedia of Type Strains, Phase IV (KMG-IV): sequencing the most valuable type-strain genomes for metagenomic binning, comparative biology and taxonomic classification.</title>
        <authorList>
            <person name="Goeker M."/>
        </authorList>
    </citation>
    <scope>NUCLEOTIDE SEQUENCE [LARGE SCALE GENOMIC DNA]</scope>
    <source>
        <strain evidence="3 4">DSM 18233</strain>
    </source>
</reference>
<protein>
    <recommendedName>
        <fullName evidence="2">Ice-binding protein C-terminal domain-containing protein</fullName>
    </recommendedName>
</protein>
<comment type="caution">
    <text evidence="3">The sequence shown here is derived from an EMBL/GenBank/DDBJ whole genome shotgun (WGS) entry which is preliminary data.</text>
</comment>
<dbReference type="EMBL" id="JACHHN010000004">
    <property type="protein sequence ID" value="MBB5191486.1"/>
    <property type="molecule type" value="Genomic_DNA"/>
</dbReference>
<dbReference type="InterPro" id="IPR013424">
    <property type="entry name" value="Ice-binding_C"/>
</dbReference>